<proteinExistence type="predicted"/>
<sequence>MAALGTLRSMALCAQKNVIRHTVSSLSMCRWSPRDASANFSRRLVAWPTHFSTLKSLDEVAKCSHVLTVVKVLTVVCLCYGQNLFQVFSSDSSIALNFTQCVMRVLKCHNERHRVFVTGLGKSGAVAQRLASTLSSISISSQVIIISHSGRTTELLPLPDMFRKAGCCIMAVRKTRPAVQFHRGASSFRRQFATRSSNT</sequence>
<dbReference type="PANTHER" id="PTHR38418">
    <property type="entry name" value="SUGAR ISOMERASE, KPSF/GUTQ (AFU_ORTHOLOGUE AFUA_6G08860)"/>
    <property type="match status" value="1"/>
</dbReference>
<dbReference type="HOGENOM" id="CLU_1374545_0_0_1"/>
<dbReference type="SUPFAM" id="SSF53697">
    <property type="entry name" value="SIS domain"/>
    <property type="match status" value="1"/>
</dbReference>
<dbReference type="Proteomes" id="UP000011713">
    <property type="component" value="Unassembled WGS sequence"/>
</dbReference>
<evidence type="ECO:0008006" key="3">
    <source>
        <dbReference type="Google" id="ProtNLM"/>
    </source>
</evidence>
<dbReference type="PANTHER" id="PTHR38418:SF2">
    <property type="entry name" value="SUGAR ISOMERASE, KPSF_GUTQ (AFU_ORTHOLOGUE AFUA_6G08860)"/>
    <property type="match status" value="1"/>
</dbReference>
<evidence type="ECO:0000313" key="2">
    <source>
        <dbReference type="Proteomes" id="UP000011713"/>
    </source>
</evidence>
<dbReference type="Gene3D" id="3.40.50.10490">
    <property type="entry name" value="Glucose-6-phosphate isomerase like protein, domain 1"/>
    <property type="match status" value="1"/>
</dbReference>
<name>M4BUW1_HYAAE</name>
<dbReference type="EMBL" id="JH597954">
    <property type="status" value="NOT_ANNOTATED_CDS"/>
    <property type="molecule type" value="Genomic_DNA"/>
</dbReference>
<protein>
    <recommendedName>
        <fullName evidence="3">SIS domain-containing protein</fullName>
    </recommendedName>
</protein>
<dbReference type="EnsemblProtists" id="HpaT810301">
    <property type="protein sequence ID" value="HpaP810301"/>
    <property type="gene ID" value="HpaG810301"/>
</dbReference>
<evidence type="ECO:0000313" key="1">
    <source>
        <dbReference type="EnsemblProtists" id="HpaP810301"/>
    </source>
</evidence>
<reference evidence="1" key="2">
    <citation type="submission" date="2015-06" db="UniProtKB">
        <authorList>
            <consortium name="EnsemblProtists"/>
        </authorList>
    </citation>
    <scope>IDENTIFICATION</scope>
    <source>
        <strain evidence="1">Emoy2</strain>
    </source>
</reference>
<reference evidence="2" key="1">
    <citation type="journal article" date="2010" name="Science">
        <title>Signatures of adaptation to obligate biotrophy in the Hyaloperonospora arabidopsidis genome.</title>
        <authorList>
            <person name="Baxter L."/>
            <person name="Tripathy S."/>
            <person name="Ishaque N."/>
            <person name="Boot N."/>
            <person name="Cabral A."/>
            <person name="Kemen E."/>
            <person name="Thines M."/>
            <person name="Ah-Fong A."/>
            <person name="Anderson R."/>
            <person name="Badejoko W."/>
            <person name="Bittner-Eddy P."/>
            <person name="Boore J.L."/>
            <person name="Chibucos M.C."/>
            <person name="Coates M."/>
            <person name="Dehal P."/>
            <person name="Delehaunty K."/>
            <person name="Dong S."/>
            <person name="Downton P."/>
            <person name="Dumas B."/>
            <person name="Fabro G."/>
            <person name="Fronick C."/>
            <person name="Fuerstenberg S.I."/>
            <person name="Fulton L."/>
            <person name="Gaulin E."/>
            <person name="Govers F."/>
            <person name="Hughes L."/>
            <person name="Humphray S."/>
            <person name="Jiang R.H."/>
            <person name="Judelson H."/>
            <person name="Kamoun S."/>
            <person name="Kyung K."/>
            <person name="Meijer H."/>
            <person name="Minx P."/>
            <person name="Morris P."/>
            <person name="Nelson J."/>
            <person name="Phuntumart V."/>
            <person name="Qutob D."/>
            <person name="Rehmany A."/>
            <person name="Rougon-Cardoso A."/>
            <person name="Ryden P."/>
            <person name="Torto-Alalibo T."/>
            <person name="Studholme D."/>
            <person name="Wang Y."/>
            <person name="Win J."/>
            <person name="Wood J."/>
            <person name="Clifton S.W."/>
            <person name="Rogers J."/>
            <person name="Van den Ackerveken G."/>
            <person name="Jones J.D."/>
            <person name="McDowell J.M."/>
            <person name="Beynon J."/>
            <person name="Tyler B.M."/>
        </authorList>
    </citation>
    <scope>NUCLEOTIDE SEQUENCE [LARGE SCALE GENOMIC DNA]</scope>
    <source>
        <strain evidence="2">Emoy2</strain>
    </source>
</reference>
<dbReference type="GO" id="GO:1901135">
    <property type="term" value="P:carbohydrate derivative metabolic process"/>
    <property type="evidence" value="ECO:0007669"/>
    <property type="project" value="InterPro"/>
</dbReference>
<dbReference type="InParanoid" id="M4BUW1"/>
<dbReference type="VEuPathDB" id="FungiDB:HpaG810301"/>
<dbReference type="eggNOG" id="ENOG502RDRP">
    <property type="taxonomic scope" value="Eukaryota"/>
</dbReference>
<dbReference type="GO" id="GO:0097367">
    <property type="term" value="F:carbohydrate derivative binding"/>
    <property type="evidence" value="ECO:0007669"/>
    <property type="project" value="InterPro"/>
</dbReference>
<dbReference type="AlphaFoldDB" id="M4BUW1"/>
<accession>M4BUW1</accession>
<organism evidence="1 2">
    <name type="scientific">Hyaloperonospora arabidopsidis (strain Emoy2)</name>
    <name type="common">Downy mildew agent</name>
    <name type="synonym">Peronospora arabidopsidis</name>
    <dbReference type="NCBI Taxonomy" id="559515"/>
    <lineage>
        <taxon>Eukaryota</taxon>
        <taxon>Sar</taxon>
        <taxon>Stramenopiles</taxon>
        <taxon>Oomycota</taxon>
        <taxon>Peronosporomycetes</taxon>
        <taxon>Peronosporales</taxon>
        <taxon>Peronosporaceae</taxon>
        <taxon>Hyaloperonospora</taxon>
    </lineage>
</organism>
<keyword evidence="2" id="KW-1185">Reference proteome</keyword>
<dbReference type="InterPro" id="IPR046348">
    <property type="entry name" value="SIS_dom_sf"/>
</dbReference>